<dbReference type="GO" id="GO:0016491">
    <property type="term" value="F:oxidoreductase activity"/>
    <property type="evidence" value="ECO:0007669"/>
    <property type="project" value="UniProtKB-KW"/>
</dbReference>
<keyword evidence="4" id="KW-1185">Reference proteome</keyword>
<dbReference type="STRING" id="418495.SAMN05216215_1013161"/>
<evidence type="ECO:0000313" key="3">
    <source>
        <dbReference type="EMBL" id="SDX67451.1"/>
    </source>
</evidence>
<dbReference type="RefSeq" id="WP_093266310.1">
    <property type="nucleotide sequence ID" value="NZ_FNOK01000013.1"/>
</dbReference>
<evidence type="ECO:0000256" key="1">
    <source>
        <dbReference type="ARBA" id="ARBA00006484"/>
    </source>
</evidence>
<sequence length="249" mass="26244">MGKLDGKVALVTGGARGMGAAHVRTLAAEGARVVFGDVLADEGRRLAGELGHDCRFFLHDVTVTDDWSAIVDHTVSTFGGLDVLVNNAGILRFQSYADANVEDFRQILEVNLVSQWLGIKHTAPVMREGGSIVNISLVNGLVGGAGFAGYSASKFGIRGLTRSAALELGPRGIRVNSVHPGSVATPMTGREEDELEDRTGGVIRRLPIPRYARPQEISNVVLFLASDESSYCTGAEFVADGGMTAGAGF</sequence>
<dbReference type="SUPFAM" id="SSF51735">
    <property type="entry name" value="NAD(P)-binding Rossmann-fold domains"/>
    <property type="match status" value="1"/>
</dbReference>
<dbReference type="NCBIfam" id="NF005559">
    <property type="entry name" value="PRK07231.1"/>
    <property type="match status" value="1"/>
</dbReference>
<evidence type="ECO:0000256" key="2">
    <source>
        <dbReference type="ARBA" id="ARBA00023002"/>
    </source>
</evidence>
<dbReference type="AlphaFoldDB" id="A0A1H3DM48"/>
<dbReference type="InterPro" id="IPR036291">
    <property type="entry name" value="NAD(P)-bd_dom_sf"/>
</dbReference>
<evidence type="ECO:0000313" key="4">
    <source>
        <dbReference type="Proteomes" id="UP000199529"/>
    </source>
</evidence>
<dbReference type="Gene3D" id="3.40.50.720">
    <property type="entry name" value="NAD(P)-binding Rossmann-like Domain"/>
    <property type="match status" value="1"/>
</dbReference>
<dbReference type="OrthoDB" id="517007at2"/>
<protein>
    <submittedName>
        <fullName evidence="3">3alpha(Or 20beta)-hydroxysteroid dehydrogenase</fullName>
    </submittedName>
</protein>
<dbReference type="EMBL" id="FNOK01000013">
    <property type="protein sequence ID" value="SDX67451.1"/>
    <property type="molecule type" value="Genomic_DNA"/>
</dbReference>
<organism evidence="3 4">
    <name type="scientific">Saccharopolyspora shandongensis</name>
    <dbReference type="NCBI Taxonomy" id="418495"/>
    <lineage>
        <taxon>Bacteria</taxon>
        <taxon>Bacillati</taxon>
        <taxon>Actinomycetota</taxon>
        <taxon>Actinomycetes</taxon>
        <taxon>Pseudonocardiales</taxon>
        <taxon>Pseudonocardiaceae</taxon>
        <taxon>Saccharopolyspora</taxon>
    </lineage>
</organism>
<dbReference type="InterPro" id="IPR020904">
    <property type="entry name" value="Sc_DH/Rdtase_CS"/>
</dbReference>
<dbReference type="Pfam" id="PF13561">
    <property type="entry name" value="adh_short_C2"/>
    <property type="match status" value="1"/>
</dbReference>
<proteinExistence type="inferred from homology"/>
<dbReference type="Proteomes" id="UP000199529">
    <property type="component" value="Unassembled WGS sequence"/>
</dbReference>
<dbReference type="PROSITE" id="PS00061">
    <property type="entry name" value="ADH_SHORT"/>
    <property type="match status" value="1"/>
</dbReference>
<name>A0A1H3DM48_9PSEU</name>
<keyword evidence="2" id="KW-0560">Oxidoreductase</keyword>
<dbReference type="PANTHER" id="PTHR24321">
    <property type="entry name" value="DEHYDROGENASES, SHORT CHAIN"/>
    <property type="match status" value="1"/>
</dbReference>
<gene>
    <name evidence="3" type="ORF">SAMN05216215_1013161</name>
</gene>
<comment type="similarity">
    <text evidence="1">Belongs to the short-chain dehydrogenases/reductases (SDR) family.</text>
</comment>
<reference evidence="4" key="1">
    <citation type="submission" date="2016-10" db="EMBL/GenBank/DDBJ databases">
        <authorList>
            <person name="Varghese N."/>
            <person name="Submissions S."/>
        </authorList>
    </citation>
    <scope>NUCLEOTIDE SEQUENCE [LARGE SCALE GENOMIC DNA]</scope>
    <source>
        <strain evidence="4">CGMCC 4.3530</strain>
    </source>
</reference>
<dbReference type="PANTHER" id="PTHR24321:SF8">
    <property type="entry name" value="ESTRADIOL 17-BETA-DEHYDROGENASE 8-RELATED"/>
    <property type="match status" value="1"/>
</dbReference>
<dbReference type="InterPro" id="IPR002347">
    <property type="entry name" value="SDR_fam"/>
</dbReference>
<accession>A0A1H3DM48</accession>
<dbReference type="PRINTS" id="PR00081">
    <property type="entry name" value="GDHRDH"/>
</dbReference>
<dbReference type="FunFam" id="3.40.50.720:FF:000084">
    <property type="entry name" value="Short-chain dehydrogenase reductase"/>
    <property type="match status" value="1"/>
</dbReference>
<dbReference type="PRINTS" id="PR00080">
    <property type="entry name" value="SDRFAMILY"/>
</dbReference>